<dbReference type="RefSeq" id="WP_038498875.1">
    <property type="nucleotide sequence ID" value="NZ_BCTH01000108.1"/>
</dbReference>
<organism evidence="1 2">
    <name type="scientific">Janthinobacterium agaricidamnosum NBRC 102515 = DSM 9628</name>
    <dbReference type="NCBI Taxonomy" id="1349767"/>
    <lineage>
        <taxon>Bacteria</taxon>
        <taxon>Pseudomonadati</taxon>
        <taxon>Pseudomonadota</taxon>
        <taxon>Betaproteobacteria</taxon>
        <taxon>Burkholderiales</taxon>
        <taxon>Oxalobacteraceae</taxon>
        <taxon>Janthinobacterium</taxon>
    </lineage>
</organism>
<evidence type="ECO:0000313" key="2">
    <source>
        <dbReference type="Proteomes" id="UP000027604"/>
    </source>
</evidence>
<proteinExistence type="predicted"/>
<dbReference type="GO" id="GO:0008233">
    <property type="term" value="F:peptidase activity"/>
    <property type="evidence" value="ECO:0007669"/>
    <property type="project" value="UniProtKB-KW"/>
</dbReference>
<dbReference type="Proteomes" id="UP000027604">
    <property type="component" value="Chromosome I"/>
</dbReference>
<sequence length="174" mass="20082">MSTQARPLTRGETAMARLVFRDAIDYARVRVCNRSYLPFGLQNRHTAITPNGNLYFRDPEYRADFSRDDVRGKLFFMHEMVHVWQWQLGYPVMWRGLCLALKGGYFRRRAYRYDAAAAGRPLSSFNMEQQGDIIAHYFAAQHLGLARYAASLPFLNSVLADFLRAPGDIDLLPR</sequence>
<accession>W0UZF8</accession>
<gene>
    <name evidence="1" type="ORF">GJA_1291</name>
</gene>
<dbReference type="PATRIC" id="fig|1349767.4.peg.3008"/>
<reference evidence="1 2" key="1">
    <citation type="journal article" date="2015" name="Genome Announc.">
        <title>Genome Sequence of Mushroom Soft-Rot Pathogen Janthinobacterium agaricidamnosum.</title>
        <authorList>
            <person name="Graupner K."/>
            <person name="Lackner G."/>
            <person name="Hertweck C."/>
        </authorList>
    </citation>
    <scope>NUCLEOTIDE SEQUENCE [LARGE SCALE GENOMIC DNA]</scope>
    <source>
        <strain evidence="2">NBRC 102515 / DSM 9628</strain>
    </source>
</reference>
<keyword evidence="2" id="KW-1185">Reference proteome</keyword>
<evidence type="ECO:0000313" key="1">
    <source>
        <dbReference type="EMBL" id="CDG81944.1"/>
    </source>
</evidence>
<name>W0UZF8_9BURK</name>
<dbReference type="EMBL" id="HG322949">
    <property type="protein sequence ID" value="CDG81944.1"/>
    <property type="molecule type" value="Genomic_DNA"/>
</dbReference>
<dbReference type="eggNOG" id="COG4253">
    <property type="taxonomic scope" value="Bacteria"/>
</dbReference>
<dbReference type="AlphaFoldDB" id="W0UZF8"/>
<protein>
    <submittedName>
        <fullName evidence="1">Zinc protease</fullName>
    </submittedName>
</protein>
<dbReference type="STRING" id="1349767.GJA_1291"/>
<dbReference type="KEGG" id="jag:GJA_1291"/>
<keyword evidence="1" id="KW-0378">Hydrolase</keyword>
<keyword evidence="1" id="KW-0645">Protease</keyword>
<dbReference type="GO" id="GO:0006508">
    <property type="term" value="P:proteolysis"/>
    <property type="evidence" value="ECO:0007669"/>
    <property type="project" value="UniProtKB-KW"/>
</dbReference>
<dbReference type="HOGENOM" id="CLU_095998_2_0_4"/>